<protein>
    <submittedName>
        <fullName evidence="2">Uncharacterized protein</fullName>
    </submittedName>
</protein>
<keyword evidence="3" id="KW-1185">Reference proteome</keyword>
<evidence type="ECO:0000256" key="1">
    <source>
        <dbReference type="SAM" id="MobiDB-lite"/>
    </source>
</evidence>
<feature type="compositionally biased region" description="Polar residues" evidence="1">
    <location>
        <begin position="170"/>
        <end position="184"/>
    </location>
</feature>
<evidence type="ECO:0000313" key="3">
    <source>
        <dbReference type="Proteomes" id="UP001278500"/>
    </source>
</evidence>
<feature type="compositionally biased region" description="Low complexity" evidence="1">
    <location>
        <begin position="190"/>
        <end position="202"/>
    </location>
</feature>
<dbReference type="RefSeq" id="XP_062678074.1">
    <property type="nucleotide sequence ID" value="XM_062830757.1"/>
</dbReference>
<sequence length="305" mass="34417">MNHQNNQKPAFTRVIDMLDGTPELKNPRKFLEATQEAQQVALKTLYEDSGVRTPISQGAMECHITTALWKKYFPYGQGSPTDPLKGFCEELCPEPDQRWARYLKRRLVEEEDRNPQKQKRQLQESAKTSKPSPSQTTKTKETGTTGTLPPPPARKKVHFHLSRGNEDTGEGSSRGSKQVPIDSNTKAKDTAVATPASTTHTTPPKPAVSQLRSPTLYQDILTSKCLEEKMGVRWFPSDDNSNVKGVLIGDVYVAASTTSMRNHTITEVKEELARRILDTCSEMRLYCISRTRERETWVELQRLLS</sequence>
<dbReference type="AlphaFoldDB" id="A0AAE0J7Y3"/>
<evidence type="ECO:0000313" key="2">
    <source>
        <dbReference type="EMBL" id="KAK3338714.1"/>
    </source>
</evidence>
<comment type="caution">
    <text evidence="2">The sequence shown here is derived from an EMBL/GenBank/DDBJ whole genome shotgun (WGS) entry which is preliminary data.</text>
</comment>
<feature type="region of interest" description="Disordered" evidence="1">
    <location>
        <begin position="110"/>
        <end position="211"/>
    </location>
</feature>
<reference evidence="2" key="1">
    <citation type="journal article" date="2023" name="Mol. Phylogenet. Evol.">
        <title>Genome-scale phylogeny and comparative genomics of the fungal order Sordariales.</title>
        <authorList>
            <person name="Hensen N."/>
            <person name="Bonometti L."/>
            <person name="Westerberg I."/>
            <person name="Brannstrom I.O."/>
            <person name="Guillou S."/>
            <person name="Cros-Aarteil S."/>
            <person name="Calhoun S."/>
            <person name="Haridas S."/>
            <person name="Kuo A."/>
            <person name="Mondo S."/>
            <person name="Pangilinan J."/>
            <person name="Riley R."/>
            <person name="LaButti K."/>
            <person name="Andreopoulos B."/>
            <person name="Lipzen A."/>
            <person name="Chen C."/>
            <person name="Yan M."/>
            <person name="Daum C."/>
            <person name="Ng V."/>
            <person name="Clum A."/>
            <person name="Steindorff A."/>
            <person name="Ohm R.A."/>
            <person name="Martin F."/>
            <person name="Silar P."/>
            <person name="Natvig D.O."/>
            <person name="Lalanne C."/>
            <person name="Gautier V."/>
            <person name="Ament-Velasquez S.L."/>
            <person name="Kruys A."/>
            <person name="Hutchinson M.I."/>
            <person name="Powell A.J."/>
            <person name="Barry K."/>
            <person name="Miller A.N."/>
            <person name="Grigoriev I.V."/>
            <person name="Debuchy R."/>
            <person name="Gladieux P."/>
            <person name="Hiltunen Thoren M."/>
            <person name="Johannesson H."/>
        </authorList>
    </citation>
    <scope>NUCLEOTIDE SEQUENCE</scope>
    <source>
        <strain evidence="2">CBS 560.94</strain>
    </source>
</reference>
<organism evidence="2 3">
    <name type="scientific">Neurospora tetraspora</name>
    <dbReference type="NCBI Taxonomy" id="94610"/>
    <lineage>
        <taxon>Eukaryota</taxon>
        <taxon>Fungi</taxon>
        <taxon>Dikarya</taxon>
        <taxon>Ascomycota</taxon>
        <taxon>Pezizomycotina</taxon>
        <taxon>Sordariomycetes</taxon>
        <taxon>Sordariomycetidae</taxon>
        <taxon>Sordariales</taxon>
        <taxon>Sordariaceae</taxon>
        <taxon>Neurospora</taxon>
    </lineage>
</organism>
<dbReference type="Proteomes" id="UP001278500">
    <property type="component" value="Unassembled WGS sequence"/>
</dbReference>
<name>A0AAE0J7Y3_9PEZI</name>
<gene>
    <name evidence="2" type="ORF">B0H65DRAFT_579415</name>
</gene>
<dbReference type="GeneID" id="87867911"/>
<accession>A0AAE0J7Y3</accession>
<proteinExistence type="predicted"/>
<dbReference type="EMBL" id="JAUEPP010000007">
    <property type="protein sequence ID" value="KAK3338714.1"/>
    <property type="molecule type" value="Genomic_DNA"/>
</dbReference>
<feature type="compositionally biased region" description="Low complexity" evidence="1">
    <location>
        <begin position="125"/>
        <end position="147"/>
    </location>
</feature>
<reference evidence="2" key="2">
    <citation type="submission" date="2023-06" db="EMBL/GenBank/DDBJ databases">
        <authorList>
            <consortium name="Lawrence Berkeley National Laboratory"/>
            <person name="Haridas S."/>
            <person name="Hensen N."/>
            <person name="Bonometti L."/>
            <person name="Westerberg I."/>
            <person name="Brannstrom I.O."/>
            <person name="Guillou S."/>
            <person name="Cros-Aarteil S."/>
            <person name="Calhoun S."/>
            <person name="Kuo A."/>
            <person name="Mondo S."/>
            <person name="Pangilinan J."/>
            <person name="Riley R."/>
            <person name="Labutti K."/>
            <person name="Andreopoulos B."/>
            <person name="Lipzen A."/>
            <person name="Chen C."/>
            <person name="Yanf M."/>
            <person name="Daum C."/>
            <person name="Ng V."/>
            <person name="Clum A."/>
            <person name="Steindorff A."/>
            <person name="Ohm R."/>
            <person name="Martin F."/>
            <person name="Silar P."/>
            <person name="Natvig D."/>
            <person name="Lalanne C."/>
            <person name="Gautier V."/>
            <person name="Ament-Velasquez S.L."/>
            <person name="Kruys A."/>
            <person name="Hutchinson M.I."/>
            <person name="Powell A.J."/>
            <person name="Barry K."/>
            <person name="Miller A.N."/>
            <person name="Grigoriev I.V."/>
            <person name="Debuchy R."/>
            <person name="Gladieux P."/>
            <person name="Thoren M.H."/>
            <person name="Johannesson H."/>
        </authorList>
    </citation>
    <scope>NUCLEOTIDE SEQUENCE</scope>
    <source>
        <strain evidence="2">CBS 560.94</strain>
    </source>
</reference>